<dbReference type="EMBL" id="JAUYZG010000014">
    <property type="protein sequence ID" value="KAK2889677.1"/>
    <property type="molecule type" value="Genomic_DNA"/>
</dbReference>
<organism evidence="1 2">
    <name type="scientific">Cirrhinus molitorella</name>
    <name type="common">mud carp</name>
    <dbReference type="NCBI Taxonomy" id="172907"/>
    <lineage>
        <taxon>Eukaryota</taxon>
        <taxon>Metazoa</taxon>
        <taxon>Chordata</taxon>
        <taxon>Craniata</taxon>
        <taxon>Vertebrata</taxon>
        <taxon>Euteleostomi</taxon>
        <taxon>Actinopterygii</taxon>
        <taxon>Neopterygii</taxon>
        <taxon>Teleostei</taxon>
        <taxon>Ostariophysi</taxon>
        <taxon>Cypriniformes</taxon>
        <taxon>Cyprinidae</taxon>
        <taxon>Labeoninae</taxon>
        <taxon>Labeonini</taxon>
        <taxon>Cirrhinus</taxon>
    </lineage>
</organism>
<evidence type="ECO:0000313" key="1">
    <source>
        <dbReference type="EMBL" id="KAK2889677.1"/>
    </source>
</evidence>
<proteinExistence type="predicted"/>
<comment type="caution">
    <text evidence="1">The sequence shown here is derived from an EMBL/GenBank/DDBJ whole genome shotgun (WGS) entry which is preliminary data.</text>
</comment>
<reference evidence="1" key="1">
    <citation type="submission" date="2023-08" db="EMBL/GenBank/DDBJ databases">
        <title>Chromosome-level Genome Assembly of mud carp (Cirrhinus molitorella).</title>
        <authorList>
            <person name="Liu H."/>
        </authorList>
    </citation>
    <scope>NUCLEOTIDE SEQUENCE</scope>
    <source>
        <strain evidence="1">Prfri</strain>
        <tissue evidence="1">Muscle</tissue>
    </source>
</reference>
<protein>
    <submittedName>
        <fullName evidence="1">Uncharacterized protein</fullName>
    </submittedName>
</protein>
<dbReference type="Proteomes" id="UP001187343">
    <property type="component" value="Unassembled WGS sequence"/>
</dbReference>
<name>A0AA88TN64_9TELE</name>
<dbReference type="AlphaFoldDB" id="A0AA88TN64"/>
<evidence type="ECO:0000313" key="2">
    <source>
        <dbReference type="Proteomes" id="UP001187343"/>
    </source>
</evidence>
<keyword evidence="2" id="KW-1185">Reference proteome</keyword>
<gene>
    <name evidence="1" type="ORF">Q8A67_015052</name>
</gene>
<accession>A0AA88TN64</accession>
<sequence>MRSRVREAADCHFDLARRKRHSASRTPTYSEDRRCFVVLNEREGLTAGGAVTIVAIGTPTHTHTRRENITLQPQVCQGL</sequence>